<protein>
    <submittedName>
        <fullName evidence="3">Protein-tyrosine-phosphatase</fullName>
    </submittedName>
</protein>
<dbReference type="InterPro" id="IPR023485">
    <property type="entry name" value="Ptyr_pPase"/>
</dbReference>
<gene>
    <name evidence="3" type="ORF">NITLEN_20288</name>
</gene>
<dbReference type="CDD" id="cd16345">
    <property type="entry name" value="LMWP_ArsC"/>
    <property type="match status" value="1"/>
</dbReference>
<dbReference type="InParanoid" id="A0A330L4A1"/>
<accession>A0A330L4A1</accession>
<feature type="domain" description="Phosphotyrosine protein phosphatase I" evidence="2">
    <location>
        <begin position="9"/>
        <end position="144"/>
    </location>
</feature>
<organism evidence="3 4">
    <name type="scientific">Nitrospira lenta</name>
    <dbReference type="NCBI Taxonomy" id="1436998"/>
    <lineage>
        <taxon>Bacteria</taxon>
        <taxon>Pseudomonadati</taxon>
        <taxon>Nitrospirota</taxon>
        <taxon>Nitrospiria</taxon>
        <taxon>Nitrospirales</taxon>
        <taxon>Nitrospiraceae</taxon>
        <taxon>Nitrospira</taxon>
    </lineage>
</organism>
<reference evidence="4" key="1">
    <citation type="submission" date="2018-04" db="EMBL/GenBank/DDBJ databases">
        <authorList>
            <person name="Lucker S."/>
            <person name="Sakoula D."/>
        </authorList>
    </citation>
    <scope>NUCLEOTIDE SEQUENCE [LARGE SCALE GENOMIC DNA]</scope>
</reference>
<evidence type="ECO:0000256" key="1">
    <source>
        <dbReference type="ARBA" id="ARBA00022849"/>
    </source>
</evidence>
<dbReference type="AlphaFoldDB" id="A0A330L4A1"/>
<name>A0A330L4A1_9BACT</name>
<dbReference type="Gene3D" id="3.40.50.2300">
    <property type="match status" value="1"/>
</dbReference>
<proteinExistence type="predicted"/>
<sequence>MNLMPTDPTKVLILCTGNSCRSIMAEALLNELGQGRFQAWSAGSFPTGYVHPRSLETLRRHGIDPGQPYSKSWNEFTAHPLDLVITVCDQAAGETCPIFPGQPTKLHWSTPDPAKVLGNEADTQAAFDRVFYFLKERVEQLVATSEHPGNLQSR</sequence>
<dbReference type="SUPFAM" id="SSF52788">
    <property type="entry name" value="Phosphotyrosine protein phosphatases I"/>
    <property type="match status" value="1"/>
</dbReference>
<dbReference type="SMART" id="SM00226">
    <property type="entry name" value="LMWPc"/>
    <property type="match status" value="1"/>
</dbReference>
<dbReference type="Pfam" id="PF01451">
    <property type="entry name" value="LMWPc"/>
    <property type="match status" value="1"/>
</dbReference>
<dbReference type="PANTHER" id="PTHR43428:SF1">
    <property type="entry name" value="ARSENATE REDUCTASE"/>
    <property type="match status" value="1"/>
</dbReference>
<dbReference type="Proteomes" id="UP000248168">
    <property type="component" value="Unassembled WGS sequence"/>
</dbReference>
<dbReference type="GO" id="GO:0046685">
    <property type="term" value="P:response to arsenic-containing substance"/>
    <property type="evidence" value="ECO:0007669"/>
    <property type="project" value="UniProtKB-KW"/>
</dbReference>
<dbReference type="PANTHER" id="PTHR43428">
    <property type="entry name" value="ARSENATE REDUCTASE"/>
    <property type="match status" value="1"/>
</dbReference>
<evidence type="ECO:0000313" key="3">
    <source>
        <dbReference type="EMBL" id="SPP64648.1"/>
    </source>
</evidence>
<dbReference type="InterPro" id="IPR036196">
    <property type="entry name" value="Ptyr_pPase_sf"/>
</dbReference>
<evidence type="ECO:0000259" key="2">
    <source>
        <dbReference type="SMART" id="SM00226"/>
    </source>
</evidence>
<dbReference type="EMBL" id="OUNR01000012">
    <property type="protein sequence ID" value="SPP64648.1"/>
    <property type="molecule type" value="Genomic_DNA"/>
</dbReference>
<evidence type="ECO:0000313" key="4">
    <source>
        <dbReference type="Proteomes" id="UP000248168"/>
    </source>
</evidence>
<keyword evidence="4" id="KW-1185">Reference proteome</keyword>
<keyword evidence="1" id="KW-0059">Arsenical resistance</keyword>